<dbReference type="STRING" id="1447883.A0A2B7XYU0"/>
<dbReference type="GO" id="GO:0004674">
    <property type="term" value="F:protein serine/threonine kinase activity"/>
    <property type="evidence" value="ECO:0007669"/>
    <property type="project" value="UniProtKB-KW"/>
</dbReference>
<dbReference type="InterPro" id="IPR017441">
    <property type="entry name" value="Protein_kinase_ATP_BS"/>
</dbReference>
<dbReference type="InterPro" id="IPR011009">
    <property type="entry name" value="Kinase-like_dom_sf"/>
</dbReference>
<protein>
    <recommendedName>
        <fullName evidence="1">non-specific serine/threonine protein kinase</fullName>
        <ecNumber evidence="1">2.7.11.1</ecNumber>
    </recommendedName>
</protein>
<proteinExistence type="predicted"/>
<keyword evidence="2" id="KW-0723">Serine/threonine-protein kinase</keyword>
<evidence type="ECO:0000313" key="12">
    <source>
        <dbReference type="EMBL" id="PGH13637.1"/>
    </source>
</evidence>
<dbReference type="OrthoDB" id="5979581at2759"/>
<dbReference type="PANTHER" id="PTHR47634:SF9">
    <property type="entry name" value="PROTEIN KINASE DOMAIN-CONTAINING PROTEIN-RELATED"/>
    <property type="match status" value="1"/>
</dbReference>
<comment type="catalytic activity">
    <reaction evidence="7">
        <text>L-threonyl-[protein] + ATP = O-phospho-L-threonyl-[protein] + ADP + H(+)</text>
        <dbReference type="Rhea" id="RHEA:46608"/>
        <dbReference type="Rhea" id="RHEA-COMP:11060"/>
        <dbReference type="Rhea" id="RHEA-COMP:11605"/>
        <dbReference type="ChEBI" id="CHEBI:15378"/>
        <dbReference type="ChEBI" id="CHEBI:30013"/>
        <dbReference type="ChEBI" id="CHEBI:30616"/>
        <dbReference type="ChEBI" id="CHEBI:61977"/>
        <dbReference type="ChEBI" id="CHEBI:456216"/>
        <dbReference type="EC" id="2.7.11.1"/>
    </reaction>
</comment>
<dbReference type="SUPFAM" id="SSF56112">
    <property type="entry name" value="Protein kinase-like (PK-like)"/>
    <property type="match status" value="1"/>
</dbReference>
<evidence type="ECO:0000256" key="3">
    <source>
        <dbReference type="ARBA" id="ARBA00022679"/>
    </source>
</evidence>
<organism evidence="12 13">
    <name type="scientific">Polytolypa hystricis (strain UAMH7299)</name>
    <dbReference type="NCBI Taxonomy" id="1447883"/>
    <lineage>
        <taxon>Eukaryota</taxon>
        <taxon>Fungi</taxon>
        <taxon>Dikarya</taxon>
        <taxon>Ascomycota</taxon>
        <taxon>Pezizomycotina</taxon>
        <taxon>Eurotiomycetes</taxon>
        <taxon>Eurotiomycetidae</taxon>
        <taxon>Onygenales</taxon>
        <taxon>Onygenales incertae sedis</taxon>
        <taxon>Polytolypa</taxon>
    </lineage>
</organism>
<dbReference type="Gene3D" id="1.10.510.10">
    <property type="entry name" value="Transferase(Phosphotransferase) domain 1"/>
    <property type="match status" value="1"/>
</dbReference>
<keyword evidence="5" id="KW-0418">Kinase</keyword>
<feature type="binding site" evidence="9">
    <location>
        <position position="164"/>
    </location>
    <ligand>
        <name>ATP</name>
        <dbReference type="ChEBI" id="CHEBI:30616"/>
    </ligand>
</feature>
<dbReference type="AlphaFoldDB" id="A0A2B7XYU0"/>
<dbReference type="EC" id="2.7.11.1" evidence="1"/>
<sequence length="258" mass="28824">MRRGRGGAEPSKQTEINLPRVQWGKGSEEREGRGDYFRVARHENLKEMLVMEDVESWGRLSTLTPSRHLPHDKPTPSILKTFHTSRPRCKVDESPAASETAPKYEYIEDCKPLEQSCPSGFYPIKLSDHLYDGRYSIVQNLGFGGSSTVWLASDQKQQELVAIKIKTADSASESQEVDILNQLHGHLLIRQLLHSFIENSLNGSHHCLFMEAASCSLMQSKSLVFHGLLELPTARSIAADLVLTVHFLHGQGIVHGGE</sequence>
<dbReference type="Gene3D" id="3.30.200.20">
    <property type="entry name" value="Phosphorylase Kinase, domain 1"/>
    <property type="match status" value="1"/>
</dbReference>
<evidence type="ECO:0000256" key="6">
    <source>
        <dbReference type="ARBA" id="ARBA00022840"/>
    </source>
</evidence>
<dbReference type="Proteomes" id="UP000224634">
    <property type="component" value="Unassembled WGS sequence"/>
</dbReference>
<keyword evidence="6 9" id="KW-0067">ATP-binding</keyword>
<dbReference type="PANTHER" id="PTHR47634">
    <property type="entry name" value="PROTEIN KINASE DOMAIN-CONTAINING PROTEIN-RELATED"/>
    <property type="match status" value="1"/>
</dbReference>
<comment type="catalytic activity">
    <reaction evidence="8">
        <text>L-seryl-[protein] + ATP = O-phospho-L-seryl-[protein] + ADP + H(+)</text>
        <dbReference type="Rhea" id="RHEA:17989"/>
        <dbReference type="Rhea" id="RHEA-COMP:9863"/>
        <dbReference type="Rhea" id="RHEA-COMP:11604"/>
        <dbReference type="ChEBI" id="CHEBI:15378"/>
        <dbReference type="ChEBI" id="CHEBI:29999"/>
        <dbReference type="ChEBI" id="CHEBI:30616"/>
        <dbReference type="ChEBI" id="CHEBI:83421"/>
        <dbReference type="ChEBI" id="CHEBI:456216"/>
        <dbReference type="EC" id="2.7.11.1"/>
    </reaction>
</comment>
<evidence type="ECO:0000256" key="2">
    <source>
        <dbReference type="ARBA" id="ARBA00022527"/>
    </source>
</evidence>
<comment type="caution">
    <text evidence="12">The sequence shown here is derived from an EMBL/GenBank/DDBJ whole genome shotgun (WGS) entry which is preliminary data.</text>
</comment>
<dbReference type="EMBL" id="PDNA01000102">
    <property type="protein sequence ID" value="PGH13637.1"/>
    <property type="molecule type" value="Genomic_DNA"/>
</dbReference>
<dbReference type="Pfam" id="PF00069">
    <property type="entry name" value="Pkinase"/>
    <property type="match status" value="1"/>
</dbReference>
<dbReference type="InterPro" id="IPR000719">
    <property type="entry name" value="Prot_kinase_dom"/>
</dbReference>
<evidence type="ECO:0000256" key="4">
    <source>
        <dbReference type="ARBA" id="ARBA00022741"/>
    </source>
</evidence>
<evidence type="ECO:0000259" key="11">
    <source>
        <dbReference type="PROSITE" id="PS50011"/>
    </source>
</evidence>
<keyword evidence="13" id="KW-1185">Reference proteome</keyword>
<dbReference type="GO" id="GO:0005524">
    <property type="term" value="F:ATP binding"/>
    <property type="evidence" value="ECO:0007669"/>
    <property type="project" value="UniProtKB-UniRule"/>
</dbReference>
<dbReference type="PROSITE" id="PS50011">
    <property type="entry name" value="PROTEIN_KINASE_DOM"/>
    <property type="match status" value="1"/>
</dbReference>
<accession>A0A2B7XYU0</accession>
<evidence type="ECO:0000256" key="10">
    <source>
        <dbReference type="SAM" id="MobiDB-lite"/>
    </source>
</evidence>
<evidence type="ECO:0000256" key="9">
    <source>
        <dbReference type="PROSITE-ProRule" id="PRU10141"/>
    </source>
</evidence>
<dbReference type="GO" id="GO:0000245">
    <property type="term" value="P:spliceosomal complex assembly"/>
    <property type="evidence" value="ECO:0007669"/>
    <property type="project" value="TreeGrafter"/>
</dbReference>
<evidence type="ECO:0000256" key="5">
    <source>
        <dbReference type="ARBA" id="ARBA00022777"/>
    </source>
</evidence>
<dbReference type="GO" id="GO:0050684">
    <property type="term" value="P:regulation of mRNA processing"/>
    <property type="evidence" value="ECO:0007669"/>
    <property type="project" value="TreeGrafter"/>
</dbReference>
<keyword evidence="4 9" id="KW-0547">Nucleotide-binding</keyword>
<reference evidence="12 13" key="1">
    <citation type="submission" date="2017-10" db="EMBL/GenBank/DDBJ databases">
        <title>Comparative genomics in systemic dimorphic fungi from Ajellomycetaceae.</title>
        <authorList>
            <person name="Munoz J.F."/>
            <person name="Mcewen J.G."/>
            <person name="Clay O.K."/>
            <person name="Cuomo C.A."/>
        </authorList>
    </citation>
    <scope>NUCLEOTIDE SEQUENCE [LARGE SCALE GENOMIC DNA]</scope>
    <source>
        <strain evidence="12 13">UAMH7299</strain>
    </source>
</reference>
<dbReference type="PROSITE" id="PS00107">
    <property type="entry name" value="PROTEIN_KINASE_ATP"/>
    <property type="match status" value="1"/>
</dbReference>
<evidence type="ECO:0000256" key="1">
    <source>
        <dbReference type="ARBA" id="ARBA00012513"/>
    </source>
</evidence>
<evidence type="ECO:0000256" key="7">
    <source>
        <dbReference type="ARBA" id="ARBA00047899"/>
    </source>
</evidence>
<feature type="domain" description="Protein kinase" evidence="11">
    <location>
        <begin position="135"/>
        <end position="258"/>
    </location>
</feature>
<gene>
    <name evidence="12" type="ORF">AJ80_06269</name>
</gene>
<name>A0A2B7XYU0_POLH7</name>
<dbReference type="InterPro" id="IPR051334">
    <property type="entry name" value="SRPK"/>
</dbReference>
<feature type="region of interest" description="Disordered" evidence="10">
    <location>
        <begin position="1"/>
        <end position="33"/>
    </location>
</feature>
<evidence type="ECO:0000256" key="8">
    <source>
        <dbReference type="ARBA" id="ARBA00048679"/>
    </source>
</evidence>
<evidence type="ECO:0000313" key="13">
    <source>
        <dbReference type="Proteomes" id="UP000224634"/>
    </source>
</evidence>
<keyword evidence="3" id="KW-0808">Transferase</keyword>